<dbReference type="CDD" id="cd06257">
    <property type="entry name" value="DnaJ"/>
    <property type="match status" value="1"/>
</dbReference>
<reference evidence="5 8" key="1">
    <citation type="submission" date="2015-10" db="EMBL/GenBank/DDBJ databases">
        <title>Tn-seq of a polymicrobial infection.</title>
        <authorList>
            <person name="Stacy A."/>
            <person name="Rumbaugh K.P."/>
            <person name="Whiteley M."/>
        </authorList>
    </citation>
    <scope>NUCLEOTIDE SEQUENCE [LARGE SCALE GENOMIC DNA]</scope>
    <source>
        <strain evidence="5 8">624</strain>
    </source>
</reference>
<dbReference type="Proteomes" id="UP000226080">
    <property type="component" value="Unassembled WGS sequence"/>
</dbReference>
<proteinExistence type="predicted"/>
<dbReference type="PROSITE" id="PS50076">
    <property type="entry name" value="DNAJ_2"/>
    <property type="match status" value="1"/>
</dbReference>
<dbReference type="RefSeq" id="WP_005541099.1">
    <property type="nucleotide sequence ID" value="NZ_CP012959.1"/>
</dbReference>
<dbReference type="PANTHER" id="PTHR43096">
    <property type="entry name" value="DNAJ HOMOLOG 1, MITOCHONDRIAL-RELATED"/>
    <property type="match status" value="1"/>
</dbReference>
<dbReference type="PANTHER" id="PTHR43096:SF52">
    <property type="entry name" value="DNAJ HOMOLOG 1, MITOCHONDRIAL-RELATED"/>
    <property type="match status" value="1"/>
</dbReference>
<sequence length="327" mass="35900">MAKQNYYEILGVDKNADLDAIKKAYRKLVRKYHPDVSKDPDAVQKTAEVNEAYETLKDTQKRAEYDEMLANPFGRAGQGNPFGGAYQGNPFEGAYDDGSGFRRYEFHSGAGGEPFGQGDFHFEDLFSAFGRRAQQQSQTRQTGPIKGEDQHAELSIDISAAYHGAERSLSLNMPTIDEHGRIIQQTKTLNLKIPKGIAEGQQIRLSGQGLPGISGGTSGDLYLKIRFHEQPDLYVKNKKDVCQTIDIFPWQAALGGKTVVSTIAGKLQINLPANSQSGKSIRLKGKGIPAKEAGDLYLNIRIVVPTVENDADRAAWEQLSAHFAAKA</sequence>
<dbReference type="Proteomes" id="UP000072236">
    <property type="component" value="Chromosome"/>
</dbReference>
<dbReference type="FunFam" id="2.60.260.20:FF:000008">
    <property type="entry name" value="Curved DNA-binding protein"/>
    <property type="match status" value="1"/>
</dbReference>
<dbReference type="PRINTS" id="PR00625">
    <property type="entry name" value="JDOMAIN"/>
</dbReference>
<evidence type="ECO:0000313" key="7">
    <source>
        <dbReference type="EMBL" id="TYA39903.1"/>
    </source>
</evidence>
<dbReference type="SUPFAM" id="SSF46565">
    <property type="entry name" value="Chaperone J-domain"/>
    <property type="match status" value="1"/>
</dbReference>
<keyword evidence="2 5" id="KW-0238">DNA-binding</keyword>
<dbReference type="Proteomes" id="UP000323012">
    <property type="component" value="Unassembled WGS sequence"/>
</dbReference>
<evidence type="ECO:0000259" key="4">
    <source>
        <dbReference type="PROSITE" id="PS50076"/>
    </source>
</evidence>
<evidence type="ECO:0000256" key="1">
    <source>
        <dbReference type="ARBA" id="ARBA00022490"/>
    </source>
</evidence>
<dbReference type="Pfam" id="PF01556">
    <property type="entry name" value="DnaJ_C"/>
    <property type="match status" value="1"/>
</dbReference>
<dbReference type="EMBL" id="VSED01000002">
    <property type="protein sequence ID" value="TYA39903.1"/>
    <property type="molecule type" value="Genomic_DNA"/>
</dbReference>
<dbReference type="EMBL" id="PCGW01000001">
    <property type="protein sequence ID" value="PHO21647.1"/>
    <property type="molecule type" value="Genomic_DNA"/>
</dbReference>
<evidence type="ECO:0000313" key="6">
    <source>
        <dbReference type="EMBL" id="PHO21647.1"/>
    </source>
</evidence>
<dbReference type="GO" id="GO:0051082">
    <property type="term" value="F:unfolded protein binding"/>
    <property type="evidence" value="ECO:0007669"/>
    <property type="project" value="InterPro"/>
</dbReference>
<reference evidence="6 9" key="2">
    <citation type="submission" date="2017-10" db="EMBL/GenBank/DDBJ databases">
        <title>Draft genome sequences of Aggregatibacter actinomycetemcomitans strains 310a and 310b.</title>
        <authorList>
            <person name="May A.C."/>
            <person name="Ohta H."/>
            <person name="Maeda H."/>
            <person name="Kokeguchi S."/>
            <person name="Cugini C."/>
        </authorList>
    </citation>
    <scope>NUCLEOTIDE SEQUENCE [LARGE SCALE GENOMIC DNA]</scope>
    <source>
        <strain evidence="6 9">310b</strain>
    </source>
</reference>
<dbReference type="GO" id="GO:0005737">
    <property type="term" value="C:cytoplasm"/>
    <property type="evidence" value="ECO:0007669"/>
    <property type="project" value="TreeGrafter"/>
</dbReference>
<dbReference type="AlphaFoldDB" id="A0A5D0ENZ4"/>
<dbReference type="Gene3D" id="1.10.287.110">
    <property type="entry name" value="DnaJ domain"/>
    <property type="match status" value="1"/>
</dbReference>
<evidence type="ECO:0000313" key="9">
    <source>
        <dbReference type="Proteomes" id="UP000226080"/>
    </source>
</evidence>
<dbReference type="EMBL" id="CP012959">
    <property type="protein sequence ID" value="AMQ93486.1"/>
    <property type="molecule type" value="Genomic_DNA"/>
</dbReference>
<dbReference type="InterPro" id="IPR001623">
    <property type="entry name" value="DnaJ_domain"/>
</dbReference>
<keyword evidence="1" id="KW-0963">Cytoplasm</keyword>
<name>A0A5D0ENZ4_AGGAC</name>
<dbReference type="SMR" id="A0A5D0ENZ4"/>
<keyword evidence="9" id="KW-1185">Reference proteome</keyword>
<evidence type="ECO:0000256" key="3">
    <source>
        <dbReference type="ARBA" id="ARBA00023186"/>
    </source>
</evidence>
<dbReference type="CDD" id="cd10747">
    <property type="entry name" value="DnaJ_C"/>
    <property type="match status" value="1"/>
</dbReference>
<dbReference type="GO" id="GO:0042026">
    <property type="term" value="P:protein refolding"/>
    <property type="evidence" value="ECO:0007669"/>
    <property type="project" value="TreeGrafter"/>
</dbReference>
<protein>
    <submittedName>
        <fullName evidence="5">DNA-binding protein</fullName>
    </submittedName>
    <submittedName>
        <fullName evidence="7">DnaJ domain-containing protein</fullName>
    </submittedName>
</protein>
<dbReference type="Pfam" id="PF00226">
    <property type="entry name" value="DnaJ"/>
    <property type="match status" value="1"/>
</dbReference>
<reference evidence="7 10" key="3">
    <citation type="submission" date="2019-08" db="EMBL/GenBank/DDBJ databases">
        <title>Whole genome sequencing of Aggregatibacter actinomycetemcomitans cultured from blood stream infections in Denmark reveals a novel phylogenetic lineage expressing serotype a membrane O polysaccharide.</title>
        <authorList>
            <person name="Nedergaard S."/>
            <person name="Kobel C.M."/>
            <person name="Nielsen M.B."/>
            <person name="Moeller R.T."/>
            <person name="Jensen A.B."/>
            <person name="Noerskov-Lauritsen N."/>
        </authorList>
    </citation>
    <scope>NUCLEOTIDE SEQUENCE [LARGE SCALE GENOMIC DNA]</scope>
    <source>
        <strain evidence="7 10">PN_563</strain>
    </source>
</reference>
<dbReference type="InterPro" id="IPR008971">
    <property type="entry name" value="HSP40/DnaJ_pept-bd"/>
</dbReference>
<dbReference type="SUPFAM" id="SSF49493">
    <property type="entry name" value="HSP40/DnaJ peptide-binding domain"/>
    <property type="match status" value="2"/>
</dbReference>
<dbReference type="InterPro" id="IPR002939">
    <property type="entry name" value="DnaJ_C"/>
</dbReference>
<dbReference type="GO" id="GO:0003677">
    <property type="term" value="F:DNA binding"/>
    <property type="evidence" value="ECO:0007669"/>
    <property type="project" value="UniProtKB-KW"/>
</dbReference>
<dbReference type="SMART" id="SM00271">
    <property type="entry name" value="DnaJ"/>
    <property type="match status" value="1"/>
</dbReference>
<dbReference type="OrthoDB" id="9779889at2"/>
<gene>
    <name evidence="5" type="ORF">ACT75_02610</name>
    <name evidence="6" type="ORF">CQR80_00690</name>
    <name evidence="7" type="ORF">FXB79_01500</name>
</gene>
<dbReference type="InterPro" id="IPR036869">
    <property type="entry name" value="J_dom_sf"/>
</dbReference>
<dbReference type="KEGG" id="aact:ACT75_02610"/>
<evidence type="ECO:0000313" key="8">
    <source>
        <dbReference type="Proteomes" id="UP000072236"/>
    </source>
</evidence>
<dbReference type="Gene3D" id="2.60.260.20">
    <property type="entry name" value="Urease metallochaperone UreE, N-terminal domain"/>
    <property type="match status" value="2"/>
</dbReference>
<evidence type="ECO:0000313" key="10">
    <source>
        <dbReference type="Proteomes" id="UP000323012"/>
    </source>
</evidence>
<keyword evidence="3" id="KW-0143">Chaperone</keyword>
<evidence type="ECO:0000256" key="2">
    <source>
        <dbReference type="ARBA" id="ARBA00023125"/>
    </source>
</evidence>
<accession>A0A5D0ENZ4</accession>
<feature type="domain" description="J" evidence="4">
    <location>
        <begin position="5"/>
        <end position="69"/>
    </location>
</feature>
<evidence type="ECO:0000313" key="5">
    <source>
        <dbReference type="EMBL" id="AMQ93486.1"/>
    </source>
</evidence>
<organism evidence="7 10">
    <name type="scientific">Aggregatibacter actinomycetemcomitans</name>
    <name type="common">Actinobacillus actinomycetemcomitans</name>
    <name type="synonym">Haemophilus actinomycetemcomitans</name>
    <dbReference type="NCBI Taxonomy" id="714"/>
    <lineage>
        <taxon>Bacteria</taxon>
        <taxon>Pseudomonadati</taxon>
        <taxon>Pseudomonadota</taxon>
        <taxon>Gammaproteobacteria</taxon>
        <taxon>Pasteurellales</taxon>
        <taxon>Pasteurellaceae</taxon>
        <taxon>Aggregatibacter</taxon>
    </lineage>
</organism>